<name>A0ABW4W374_9BACI</name>
<proteinExistence type="predicted"/>
<dbReference type="RefSeq" id="WP_377556019.1">
    <property type="nucleotide sequence ID" value="NZ_JBHUHQ010000015.1"/>
</dbReference>
<dbReference type="EMBL" id="JBHUHQ010000015">
    <property type="protein sequence ID" value="MFD2044745.1"/>
    <property type="molecule type" value="Genomic_DNA"/>
</dbReference>
<accession>A0ABW4W374</accession>
<evidence type="ECO:0000313" key="1">
    <source>
        <dbReference type="EMBL" id="MFD2044745.1"/>
    </source>
</evidence>
<protein>
    <submittedName>
        <fullName evidence="1">Uncharacterized protein</fullName>
    </submittedName>
</protein>
<sequence length="195" mass="22244">MKKIVLIGGLWLFMICLVGCDSSSTTQASFKLDGLDNYDVSQTSDEVNDEIFIYRLVVEKEEYQVGQPVKIYAELEYTGENEEITIYHAASPFYFPIEEKVRGFDIGYGMDEPLISTTLKKGEPLREVYVKNAGYSDIDEDDYVSFIKRFLENDGFPSGFYVVSGYADFTIYSSENTAGKKDFRMEAQIDFKVVE</sequence>
<evidence type="ECO:0000313" key="2">
    <source>
        <dbReference type="Proteomes" id="UP001597383"/>
    </source>
</evidence>
<organism evidence="1 2">
    <name type="scientific">Ornithinibacillus salinisoli</name>
    <dbReference type="NCBI Taxonomy" id="1848459"/>
    <lineage>
        <taxon>Bacteria</taxon>
        <taxon>Bacillati</taxon>
        <taxon>Bacillota</taxon>
        <taxon>Bacilli</taxon>
        <taxon>Bacillales</taxon>
        <taxon>Bacillaceae</taxon>
        <taxon>Ornithinibacillus</taxon>
    </lineage>
</organism>
<gene>
    <name evidence="1" type="ORF">ACFSJF_10745</name>
</gene>
<keyword evidence="2" id="KW-1185">Reference proteome</keyword>
<comment type="caution">
    <text evidence="1">The sequence shown here is derived from an EMBL/GenBank/DDBJ whole genome shotgun (WGS) entry which is preliminary data.</text>
</comment>
<reference evidence="2" key="1">
    <citation type="journal article" date="2019" name="Int. J. Syst. Evol. Microbiol.">
        <title>The Global Catalogue of Microorganisms (GCM) 10K type strain sequencing project: providing services to taxonomists for standard genome sequencing and annotation.</title>
        <authorList>
            <consortium name="The Broad Institute Genomics Platform"/>
            <consortium name="The Broad Institute Genome Sequencing Center for Infectious Disease"/>
            <person name="Wu L."/>
            <person name="Ma J."/>
        </authorList>
    </citation>
    <scope>NUCLEOTIDE SEQUENCE [LARGE SCALE GENOMIC DNA]</scope>
    <source>
        <strain evidence="2">R28</strain>
    </source>
</reference>
<dbReference type="Proteomes" id="UP001597383">
    <property type="component" value="Unassembled WGS sequence"/>
</dbReference>